<feature type="region of interest" description="Disordered" evidence="1">
    <location>
        <begin position="212"/>
        <end position="242"/>
    </location>
</feature>
<evidence type="ECO:0000313" key="3">
    <source>
        <dbReference type="Proteomes" id="UP000765509"/>
    </source>
</evidence>
<sequence>MEHGQKEVEPSIPLEQPWSKFPGDISQRDRHQRHYDNHQNMEAPRKSVILEERATRIRENQATIQAIEGQLSQTGPTIIPSGSQGEDQPNSQVASQHSGTSRLNTGLKGHASIWYTERNKSIAEETVHGGRVKLSISTAMGKKIIGKYSQYRSSSFKDKQPLNVNFKDKPKEGVAEVTKKKNSCHNCGSTDDYSNNCPKAKKKVYDIEKVLEEESPTEDSESDPMSDAIREQSDGEKYPRGEFIVEYQEETQV</sequence>
<accession>A0A9Q3E367</accession>
<dbReference type="Proteomes" id="UP000765509">
    <property type="component" value="Unassembled WGS sequence"/>
</dbReference>
<organism evidence="2 3">
    <name type="scientific">Austropuccinia psidii MF-1</name>
    <dbReference type="NCBI Taxonomy" id="1389203"/>
    <lineage>
        <taxon>Eukaryota</taxon>
        <taxon>Fungi</taxon>
        <taxon>Dikarya</taxon>
        <taxon>Basidiomycota</taxon>
        <taxon>Pucciniomycotina</taxon>
        <taxon>Pucciniomycetes</taxon>
        <taxon>Pucciniales</taxon>
        <taxon>Sphaerophragmiaceae</taxon>
        <taxon>Austropuccinia</taxon>
    </lineage>
</organism>
<dbReference type="EMBL" id="AVOT02023749">
    <property type="protein sequence ID" value="MBW0513994.1"/>
    <property type="molecule type" value="Genomic_DNA"/>
</dbReference>
<feature type="compositionally biased region" description="Polar residues" evidence="1">
    <location>
        <begin position="67"/>
        <end position="104"/>
    </location>
</feature>
<keyword evidence="3" id="KW-1185">Reference proteome</keyword>
<feature type="region of interest" description="Disordered" evidence="1">
    <location>
        <begin position="1"/>
        <end position="47"/>
    </location>
</feature>
<name>A0A9Q3E367_9BASI</name>
<protein>
    <submittedName>
        <fullName evidence="2">Uncharacterized protein</fullName>
    </submittedName>
</protein>
<feature type="region of interest" description="Disordered" evidence="1">
    <location>
        <begin position="67"/>
        <end position="105"/>
    </location>
</feature>
<dbReference type="AlphaFoldDB" id="A0A9Q3E367"/>
<evidence type="ECO:0000256" key="1">
    <source>
        <dbReference type="SAM" id="MobiDB-lite"/>
    </source>
</evidence>
<gene>
    <name evidence="2" type="ORF">O181_053709</name>
</gene>
<reference evidence="2" key="1">
    <citation type="submission" date="2021-03" db="EMBL/GenBank/DDBJ databases">
        <title>Draft genome sequence of rust myrtle Austropuccinia psidii MF-1, a brazilian biotype.</title>
        <authorList>
            <person name="Quecine M.C."/>
            <person name="Pachon D.M.R."/>
            <person name="Bonatelli M.L."/>
            <person name="Correr F.H."/>
            <person name="Franceschini L.M."/>
            <person name="Leite T.F."/>
            <person name="Margarido G.R.A."/>
            <person name="Almeida C.A."/>
            <person name="Ferrarezi J.A."/>
            <person name="Labate C.A."/>
        </authorList>
    </citation>
    <scope>NUCLEOTIDE SEQUENCE</scope>
    <source>
        <strain evidence="2">MF-1</strain>
    </source>
</reference>
<feature type="compositionally biased region" description="Acidic residues" evidence="1">
    <location>
        <begin position="213"/>
        <end position="224"/>
    </location>
</feature>
<feature type="compositionally biased region" description="Basic and acidic residues" evidence="1">
    <location>
        <begin position="26"/>
        <end position="47"/>
    </location>
</feature>
<dbReference type="OrthoDB" id="8026949at2759"/>
<feature type="compositionally biased region" description="Basic and acidic residues" evidence="1">
    <location>
        <begin position="228"/>
        <end position="240"/>
    </location>
</feature>
<comment type="caution">
    <text evidence="2">The sequence shown here is derived from an EMBL/GenBank/DDBJ whole genome shotgun (WGS) entry which is preliminary data.</text>
</comment>
<proteinExistence type="predicted"/>
<evidence type="ECO:0000313" key="2">
    <source>
        <dbReference type="EMBL" id="MBW0513994.1"/>
    </source>
</evidence>